<dbReference type="OrthoDB" id="9774454at2"/>
<dbReference type="Gene3D" id="3.30.43.10">
    <property type="entry name" value="Uridine Diphospho-n-acetylenolpyruvylglucosamine Reductase, domain 2"/>
    <property type="match status" value="1"/>
</dbReference>
<keyword evidence="2" id="KW-0274">FAD</keyword>
<dbReference type="InterPro" id="IPR051312">
    <property type="entry name" value="Diverse_Substr_Oxidored"/>
</dbReference>
<protein>
    <submittedName>
        <fullName evidence="5">CO/xanthine dehydrogenase FAD-binding subunit</fullName>
    </submittedName>
</protein>
<keyword evidence="1" id="KW-0285">Flavoprotein</keyword>
<evidence type="ECO:0000313" key="6">
    <source>
        <dbReference type="Proteomes" id="UP000295066"/>
    </source>
</evidence>
<dbReference type="EMBL" id="SORI01000030">
    <property type="protein sequence ID" value="TDY53596.1"/>
    <property type="molecule type" value="Genomic_DNA"/>
</dbReference>
<organism evidence="5 6">
    <name type="scientific">Aminivibrio pyruvatiphilus</name>
    <dbReference type="NCBI Taxonomy" id="1005740"/>
    <lineage>
        <taxon>Bacteria</taxon>
        <taxon>Thermotogati</taxon>
        <taxon>Synergistota</taxon>
        <taxon>Synergistia</taxon>
        <taxon>Synergistales</taxon>
        <taxon>Aminobacteriaceae</taxon>
        <taxon>Aminivibrio</taxon>
    </lineage>
</organism>
<gene>
    <name evidence="5" type="ORF">C8D99_13016</name>
</gene>
<evidence type="ECO:0000313" key="5">
    <source>
        <dbReference type="EMBL" id="TDY53596.1"/>
    </source>
</evidence>
<dbReference type="PROSITE" id="PS51387">
    <property type="entry name" value="FAD_PCMH"/>
    <property type="match status" value="1"/>
</dbReference>
<dbReference type="RefSeq" id="WP_133959138.1">
    <property type="nucleotide sequence ID" value="NZ_SORI01000030.1"/>
</dbReference>
<dbReference type="InterPro" id="IPR016167">
    <property type="entry name" value="FAD-bd_PCMH_sub1"/>
</dbReference>
<dbReference type="PANTHER" id="PTHR42659">
    <property type="entry name" value="XANTHINE DEHYDROGENASE SUBUNIT C-RELATED"/>
    <property type="match status" value="1"/>
</dbReference>
<dbReference type="Proteomes" id="UP000295066">
    <property type="component" value="Unassembled WGS sequence"/>
</dbReference>
<feature type="domain" description="FAD-binding PCMH-type" evidence="4">
    <location>
        <begin position="1"/>
        <end position="174"/>
    </location>
</feature>
<dbReference type="SUPFAM" id="SSF56176">
    <property type="entry name" value="FAD-binding/transporter-associated domain-like"/>
    <property type="match status" value="1"/>
</dbReference>
<dbReference type="InterPro" id="IPR002346">
    <property type="entry name" value="Mopterin_DH_FAD-bd"/>
</dbReference>
<dbReference type="AlphaFoldDB" id="A0A4R8M144"/>
<keyword evidence="3" id="KW-0560">Oxidoreductase</keyword>
<name>A0A4R8M144_9BACT</name>
<dbReference type="GO" id="GO:0016491">
    <property type="term" value="F:oxidoreductase activity"/>
    <property type="evidence" value="ECO:0007669"/>
    <property type="project" value="UniProtKB-KW"/>
</dbReference>
<dbReference type="InterPro" id="IPR016169">
    <property type="entry name" value="FAD-bd_PCMH_sub2"/>
</dbReference>
<reference evidence="5 6" key="1">
    <citation type="submission" date="2019-03" db="EMBL/GenBank/DDBJ databases">
        <title>Genomic Encyclopedia of Type Strains, Phase IV (KMG-IV): sequencing the most valuable type-strain genomes for metagenomic binning, comparative biology and taxonomic classification.</title>
        <authorList>
            <person name="Goeker M."/>
        </authorList>
    </citation>
    <scope>NUCLEOTIDE SEQUENCE [LARGE SCALE GENOMIC DNA]</scope>
    <source>
        <strain evidence="5 6">DSM 25964</strain>
    </source>
</reference>
<dbReference type="Gene3D" id="3.30.465.10">
    <property type="match status" value="1"/>
</dbReference>
<accession>A0A4R8M144</accession>
<comment type="caution">
    <text evidence="5">The sequence shown here is derived from an EMBL/GenBank/DDBJ whole genome shotgun (WGS) entry which is preliminary data.</text>
</comment>
<evidence type="ECO:0000259" key="4">
    <source>
        <dbReference type="PROSITE" id="PS51387"/>
    </source>
</evidence>
<keyword evidence="6" id="KW-1185">Reference proteome</keyword>
<proteinExistence type="predicted"/>
<dbReference type="GO" id="GO:0071949">
    <property type="term" value="F:FAD binding"/>
    <property type="evidence" value="ECO:0007669"/>
    <property type="project" value="InterPro"/>
</dbReference>
<evidence type="ECO:0000256" key="3">
    <source>
        <dbReference type="ARBA" id="ARBA00023002"/>
    </source>
</evidence>
<dbReference type="PANTHER" id="PTHR42659:SF2">
    <property type="entry name" value="XANTHINE DEHYDROGENASE SUBUNIT C-RELATED"/>
    <property type="match status" value="1"/>
</dbReference>
<evidence type="ECO:0000256" key="1">
    <source>
        <dbReference type="ARBA" id="ARBA00022630"/>
    </source>
</evidence>
<evidence type="ECO:0000256" key="2">
    <source>
        <dbReference type="ARBA" id="ARBA00022827"/>
    </source>
</evidence>
<dbReference type="InterPro" id="IPR036318">
    <property type="entry name" value="FAD-bd_PCMH-like_sf"/>
</dbReference>
<dbReference type="InterPro" id="IPR016166">
    <property type="entry name" value="FAD-bd_PCMH"/>
</dbReference>
<dbReference type="Pfam" id="PF00941">
    <property type="entry name" value="FAD_binding_5"/>
    <property type="match status" value="1"/>
</dbReference>
<sequence>MIARDFDYILPESLEEARDAWREEKRAGKNPAYYGGGTEIVALARSGAFSPDCVIDLKGVPECRALGCFGGRLVFGAACSLTDAVERGGFPLLSAVARTVADKTVRNRLSLGGNVCGALPYREAVLPFLCAAGVALVFGSEGLREEALETAFDRRLKLGEGEFLVALTVDERFASLPFASSRKVRGGRVDYPLCSGAAVRDGETVDIALSGVFDYPVALSAAAVTPPEKVAESLPHRVREDALAGAGYRKALLVQVLEDILLSLEVVPS</sequence>